<evidence type="ECO:0000256" key="8">
    <source>
        <dbReference type="ARBA" id="ARBA00022833"/>
    </source>
</evidence>
<dbReference type="FunFam" id="3.90.980.10:FF:000001">
    <property type="entry name" value="DNA primase"/>
    <property type="match status" value="1"/>
</dbReference>
<keyword evidence="5 12" id="KW-0235">DNA replication</keyword>
<evidence type="ECO:0000256" key="4">
    <source>
        <dbReference type="ARBA" id="ARBA00022695"/>
    </source>
</evidence>
<dbReference type="InterPro" id="IPR002694">
    <property type="entry name" value="Znf_CHC2"/>
</dbReference>
<dbReference type="SUPFAM" id="SSF57783">
    <property type="entry name" value="Zinc beta-ribbon"/>
    <property type="match status" value="1"/>
</dbReference>
<keyword evidence="11 12" id="KW-0804">Transcription</keyword>
<keyword evidence="16" id="KW-1185">Reference proteome</keyword>
<dbReference type="SUPFAM" id="SSF56731">
    <property type="entry name" value="DNA primase core"/>
    <property type="match status" value="1"/>
</dbReference>
<evidence type="ECO:0000256" key="7">
    <source>
        <dbReference type="ARBA" id="ARBA00022771"/>
    </source>
</evidence>
<dbReference type="Proteomes" id="UP000616114">
    <property type="component" value="Unassembled WGS sequence"/>
</dbReference>
<dbReference type="PROSITE" id="PS50880">
    <property type="entry name" value="TOPRIM"/>
    <property type="match status" value="1"/>
</dbReference>
<dbReference type="InterPro" id="IPR030846">
    <property type="entry name" value="DnaG_bac"/>
</dbReference>
<dbReference type="PANTHER" id="PTHR30313">
    <property type="entry name" value="DNA PRIMASE"/>
    <property type="match status" value="1"/>
</dbReference>
<reference evidence="15" key="1">
    <citation type="journal article" date="2014" name="Int. J. Syst. Evol. Microbiol.">
        <title>Complete genome sequence of Corynebacterium casei LMG S-19264T (=DSM 44701T), isolated from a smear-ripened cheese.</title>
        <authorList>
            <consortium name="US DOE Joint Genome Institute (JGI-PGF)"/>
            <person name="Walter F."/>
            <person name="Albersmeier A."/>
            <person name="Kalinowski J."/>
            <person name="Ruckert C."/>
        </authorList>
    </citation>
    <scope>NUCLEOTIDE SEQUENCE</scope>
    <source>
        <strain evidence="15">CGMCC 1.12785</strain>
    </source>
</reference>
<dbReference type="InterPro" id="IPR034151">
    <property type="entry name" value="TOPRIM_DnaG_bac"/>
</dbReference>
<name>A0A8J2TWL9_9MICO</name>
<evidence type="ECO:0000256" key="9">
    <source>
        <dbReference type="ARBA" id="ARBA00022842"/>
    </source>
</evidence>
<dbReference type="GO" id="GO:0000428">
    <property type="term" value="C:DNA-directed RNA polymerase complex"/>
    <property type="evidence" value="ECO:0007669"/>
    <property type="project" value="UniProtKB-KW"/>
</dbReference>
<dbReference type="Pfam" id="PF08278">
    <property type="entry name" value="DnaG_DnaB_bind"/>
    <property type="match status" value="1"/>
</dbReference>
<dbReference type="GO" id="GO:0008270">
    <property type="term" value="F:zinc ion binding"/>
    <property type="evidence" value="ECO:0007669"/>
    <property type="project" value="UniProtKB-UniRule"/>
</dbReference>
<dbReference type="InterPro" id="IPR037068">
    <property type="entry name" value="DNA_primase_core_N_sf"/>
</dbReference>
<evidence type="ECO:0000256" key="6">
    <source>
        <dbReference type="ARBA" id="ARBA00022723"/>
    </source>
</evidence>
<dbReference type="GO" id="GO:1990077">
    <property type="term" value="C:primosome complex"/>
    <property type="evidence" value="ECO:0007669"/>
    <property type="project" value="UniProtKB-KW"/>
</dbReference>
<feature type="zinc finger region" description="CHC2-type" evidence="12">
    <location>
        <begin position="41"/>
        <end position="65"/>
    </location>
</feature>
<comment type="domain">
    <text evidence="12">Contains an N-terminal zinc-binding domain, a central core domain that contains the primase activity, and a C-terminal DnaB-binding domain.</text>
</comment>
<keyword evidence="3 12" id="KW-0808">Transferase</keyword>
<evidence type="ECO:0000256" key="5">
    <source>
        <dbReference type="ARBA" id="ARBA00022705"/>
    </source>
</evidence>
<dbReference type="Pfam" id="PF08275">
    <property type="entry name" value="DNAG_N"/>
    <property type="match status" value="1"/>
</dbReference>
<comment type="similarity">
    <text evidence="12">Belongs to the DnaG primase family.</text>
</comment>
<keyword evidence="7 12" id="KW-0863">Zinc-finger</keyword>
<dbReference type="InterPro" id="IPR036977">
    <property type="entry name" value="DNA_primase_Znf_CHC2"/>
</dbReference>
<protein>
    <recommendedName>
        <fullName evidence="12">DNA primase</fullName>
        <ecNumber evidence="12">2.7.7.101</ecNumber>
    </recommendedName>
</protein>
<dbReference type="RefSeq" id="WP_188549760.1">
    <property type="nucleotide sequence ID" value="NZ_BMFY01000003.1"/>
</dbReference>
<keyword evidence="4 12" id="KW-0548">Nucleotidyltransferase</keyword>
<feature type="region of interest" description="Disordered" evidence="13">
    <location>
        <begin position="441"/>
        <end position="485"/>
    </location>
</feature>
<dbReference type="SMART" id="SM00493">
    <property type="entry name" value="TOPRIM"/>
    <property type="match status" value="1"/>
</dbReference>
<dbReference type="Pfam" id="PF13662">
    <property type="entry name" value="Toprim_4"/>
    <property type="match status" value="1"/>
</dbReference>
<dbReference type="GO" id="GO:0003677">
    <property type="term" value="F:DNA binding"/>
    <property type="evidence" value="ECO:0007669"/>
    <property type="project" value="UniProtKB-KW"/>
</dbReference>
<dbReference type="InterPro" id="IPR006171">
    <property type="entry name" value="TOPRIM_dom"/>
</dbReference>
<keyword evidence="9" id="KW-0460">Magnesium</keyword>
<keyword evidence="10 12" id="KW-0238">DNA-binding</keyword>
<feature type="domain" description="Toprim" evidence="14">
    <location>
        <begin position="261"/>
        <end position="347"/>
    </location>
</feature>
<dbReference type="SMART" id="SM00400">
    <property type="entry name" value="ZnF_CHCC"/>
    <property type="match status" value="1"/>
</dbReference>
<comment type="function">
    <text evidence="12">RNA polymerase that catalyzes the synthesis of short RNA molecules used as primers for DNA polymerase during DNA replication.</text>
</comment>
<dbReference type="InterPro" id="IPR050219">
    <property type="entry name" value="DnaG_primase"/>
</dbReference>
<dbReference type="HAMAP" id="MF_00974">
    <property type="entry name" value="DNA_primase_DnaG"/>
    <property type="match status" value="1"/>
</dbReference>
<dbReference type="EC" id="2.7.7.101" evidence="12"/>
<dbReference type="InterPro" id="IPR013264">
    <property type="entry name" value="DNAG_N"/>
</dbReference>
<reference evidence="15" key="2">
    <citation type="submission" date="2020-09" db="EMBL/GenBank/DDBJ databases">
        <authorList>
            <person name="Sun Q."/>
            <person name="Zhou Y."/>
        </authorList>
    </citation>
    <scope>NUCLEOTIDE SEQUENCE</scope>
    <source>
        <strain evidence="15">CGMCC 1.12785</strain>
    </source>
</reference>
<dbReference type="GO" id="GO:0003899">
    <property type="term" value="F:DNA-directed RNA polymerase activity"/>
    <property type="evidence" value="ECO:0007669"/>
    <property type="project" value="UniProtKB-UniRule"/>
</dbReference>
<dbReference type="PANTHER" id="PTHR30313:SF2">
    <property type="entry name" value="DNA PRIMASE"/>
    <property type="match status" value="1"/>
</dbReference>
<accession>A0A8J2TWL9</accession>
<evidence type="ECO:0000256" key="13">
    <source>
        <dbReference type="SAM" id="MobiDB-lite"/>
    </source>
</evidence>
<comment type="catalytic activity">
    <reaction evidence="12">
        <text>ssDNA + n NTP = ssDNA/pppN(pN)n-1 hybrid + (n-1) diphosphate.</text>
        <dbReference type="EC" id="2.7.7.101"/>
    </reaction>
</comment>
<evidence type="ECO:0000256" key="2">
    <source>
        <dbReference type="ARBA" id="ARBA00022515"/>
    </source>
</evidence>
<dbReference type="EMBL" id="BMFY01000003">
    <property type="protein sequence ID" value="GGA08540.1"/>
    <property type="molecule type" value="Genomic_DNA"/>
</dbReference>
<dbReference type="AlphaFoldDB" id="A0A8J2TWL9"/>
<evidence type="ECO:0000313" key="16">
    <source>
        <dbReference type="Proteomes" id="UP000616114"/>
    </source>
</evidence>
<keyword evidence="1 12" id="KW-0240">DNA-directed RNA polymerase</keyword>
<evidence type="ECO:0000256" key="11">
    <source>
        <dbReference type="ARBA" id="ARBA00023163"/>
    </source>
</evidence>
<comment type="subunit">
    <text evidence="12">Monomer. Interacts with DnaB.</text>
</comment>
<dbReference type="NCBIfam" id="TIGR01391">
    <property type="entry name" value="dnaG"/>
    <property type="match status" value="1"/>
</dbReference>
<evidence type="ECO:0000256" key="3">
    <source>
        <dbReference type="ARBA" id="ARBA00022679"/>
    </source>
</evidence>
<gene>
    <name evidence="12 15" type="primary">dnaG</name>
    <name evidence="15" type="ORF">GCM10011333_09310</name>
</gene>
<evidence type="ECO:0000313" key="15">
    <source>
        <dbReference type="EMBL" id="GGA08540.1"/>
    </source>
</evidence>
<organism evidence="15 16">
    <name type="scientific">Sediminivirga luteola</name>
    <dbReference type="NCBI Taxonomy" id="1774748"/>
    <lineage>
        <taxon>Bacteria</taxon>
        <taxon>Bacillati</taxon>
        <taxon>Actinomycetota</taxon>
        <taxon>Actinomycetes</taxon>
        <taxon>Micrococcales</taxon>
        <taxon>Brevibacteriaceae</taxon>
        <taxon>Sediminivirga</taxon>
    </lineage>
</organism>
<sequence>MAGLIRREDIDEVRARTRIDEVVSAHVTLKNAGVDSMKGLCPFHDERTPSFHVRPQAGMYHCFGCGESGDVFTFLQKMDHVTFAEAVERLAAQAGVQLRYEEGAGPDREQMGKRQRLVDMHAVALQFFREQLESPEAAIARGFLSERGFDRQAAEHFGVGFAPRSWDALGKHLRGRGYTTEEILAGGLASQGNRGGYDRFRGRLMWPIRDVAGNTIGFGARRLYEDDQGPKYLNTPDTQLYHKNQVLYGIDLAKRAIAKTKQIVVVEGYTDVMACHLAGIETAVATCGTAFGPEHIRVVRRMLSDDAAHSGEVIFTFDGDEAGRKAALKAFELDQRFVAQTFVAVEPGGLDPCDLRQQRGDEAVRELVSGRRPLFEFALTSTLAGIDLSTVEGRVRAVRAVAPVVAGIRDRSLQPHYARFVAGRIGVEVEEVTAAVRSAARRAGAPAAEGPRGRLDAGAPGSGEQLPPPAVGPHNHWGADPADPKAQVQRQALQVVLQQPGFVNARLFDRLDGSVFTVPAFRHVHEAMRAAGGVAAAAKTPQGWPERVRQNALPEVAPLVGELAVAPLPAQPGAALERYCKAVVARLFDLDMLRIAGDMHARLQQIGDSNPQEQQHILRQLQVLEANRARLRATF</sequence>
<evidence type="ECO:0000259" key="14">
    <source>
        <dbReference type="PROSITE" id="PS50880"/>
    </source>
</evidence>
<keyword evidence="2 12" id="KW-0639">Primosome</keyword>
<dbReference type="InterPro" id="IPR013173">
    <property type="entry name" value="DNA_primase_DnaG_DnaB-bd_dom"/>
</dbReference>
<dbReference type="CDD" id="cd03364">
    <property type="entry name" value="TOPRIM_DnaG_primases"/>
    <property type="match status" value="1"/>
</dbReference>
<dbReference type="Pfam" id="PF10410">
    <property type="entry name" value="DnaB_bind"/>
    <property type="match status" value="1"/>
</dbReference>
<keyword evidence="8 12" id="KW-0862">Zinc</keyword>
<keyword evidence="6 12" id="KW-0479">Metal-binding</keyword>
<comment type="caution">
    <text evidence="15">The sequence shown here is derived from an EMBL/GenBank/DDBJ whole genome shotgun (WGS) entry which is preliminary data.</text>
</comment>
<dbReference type="GO" id="GO:0006269">
    <property type="term" value="P:DNA replication, synthesis of primer"/>
    <property type="evidence" value="ECO:0007669"/>
    <property type="project" value="UniProtKB-UniRule"/>
</dbReference>
<dbReference type="FunFam" id="3.90.580.10:FF:000001">
    <property type="entry name" value="DNA primase"/>
    <property type="match status" value="1"/>
</dbReference>
<dbReference type="GO" id="GO:0005737">
    <property type="term" value="C:cytoplasm"/>
    <property type="evidence" value="ECO:0007669"/>
    <property type="project" value="TreeGrafter"/>
</dbReference>
<evidence type="ECO:0000256" key="12">
    <source>
        <dbReference type="HAMAP-Rule" id="MF_00974"/>
    </source>
</evidence>
<evidence type="ECO:0000256" key="10">
    <source>
        <dbReference type="ARBA" id="ARBA00023125"/>
    </source>
</evidence>
<dbReference type="Pfam" id="PF01807">
    <property type="entry name" value="Zn_ribbon_DnaG"/>
    <property type="match status" value="1"/>
</dbReference>
<dbReference type="Gene3D" id="3.90.980.10">
    <property type="entry name" value="DNA primase, catalytic core, N-terminal domain"/>
    <property type="match status" value="1"/>
</dbReference>
<proteinExistence type="inferred from homology"/>
<dbReference type="Gene3D" id="3.90.580.10">
    <property type="entry name" value="Zinc finger, CHC2-type domain"/>
    <property type="match status" value="1"/>
</dbReference>
<comment type="cofactor">
    <cofactor evidence="12">
        <name>Zn(2+)</name>
        <dbReference type="ChEBI" id="CHEBI:29105"/>
    </cofactor>
    <text evidence="12">Binds 1 zinc ion per monomer.</text>
</comment>
<dbReference type="InterPro" id="IPR019475">
    <property type="entry name" value="DNA_primase_DnaB-bd"/>
</dbReference>
<evidence type="ECO:0000256" key="1">
    <source>
        <dbReference type="ARBA" id="ARBA00022478"/>
    </source>
</evidence>
<dbReference type="InterPro" id="IPR006295">
    <property type="entry name" value="DNA_primase_DnaG"/>
</dbReference>
<feature type="compositionally biased region" description="Low complexity" evidence="13">
    <location>
        <begin position="441"/>
        <end position="450"/>
    </location>
</feature>
<dbReference type="Gene3D" id="3.40.1360.10">
    <property type="match status" value="1"/>
</dbReference>